<evidence type="ECO:0000313" key="1">
    <source>
        <dbReference type="EnsemblMetazoa" id="ACUA010576-PA"/>
    </source>
</evidence>
<organism evidence="1 2">
    <name type="scientific">Anopheles culicifacies</name>
    <dbReference type="NCBI Taxonomy" id="139723"/>
    <lineage>
        <taxon>Eukaryota</taxon>
        <taxon>Metazoa</taxon>
        <taxon>Ecdysozoa</taxon>
        <taxon>Arthropoda</taxon>
        <taxon>Hexapoda</taxon>
        <taxon>Insecta</taxon>
        <taxon>Pterygota</taxon>
        <taxon>Neoptera</taxon>
        <taxon>Endopterygota</taxon>
        <taxon>Diptera</taxon>
        <taxon>Nematocera</taxon>
        <taxon>Culicoidea</taxon>
        <taxon>Culicidae</taxon>
        <taxon>Anophelinae</taxon>
        <taxon>Anopheles</taxon>
        <taxon>culicifacies species complex</taxon>
    </lineage>
</organism>
<reference evidence="1" key="2">
    <citation type="submission" date="2020-05" db="UniProtKB">
        <authorList>
            <consortium name="EnsemblMetazoa"/>
        </authorList>
    </citation>
    <scope>IDENTIFICATION</scope>
    <source>
        <strain evidence="1">A-37</strain>
    </source>
</reference>
<dbReference type="AlphaFoldDB" id="A0A182M6C3"/>
<proteinExistence type="predicted"/>
<accession>A0A182M6C3</accession>
<evidence type="ECO:0000313" key="2">
    <source>
        <dbReference type="Proteomes" id="UP000075883"/>
    </source>
</evidence>
<dbReference type="Proteomes" id="UP000075883">
    <property type="component" value="Unassembled WGS sequence"/>
</dbReference>
<sequence>MGRGERETIRIKRCSRVLLSIPPLRSVFGTLPALFIIAGGGEAGGSRFDPGQLLLSGGVSEGDLEVSPSRRCAILSINLRSTIANRLNWLSGSMLDTPMERVGTILQQQLHYILVTTSAGQRKRRVIIVRRVPINVSTPFDQKLHYAPMAGAARFHERCATALRFVL</sequence>
<dbReference type="EMBL" id="AXCM01000846">
    <property type="status" value="NOT_ANNOTATED_CDS"/>
    <property type="molecule type" value="Genomic_DNA"/>
</dbReference>
<keyword evidence="2" id="KW-1185">Reference proteome</keyword>
<name>A0A182M6C3_9DIPT</name>
<reference evidence="2" key="1">
    <citation type="submission" date="2013-09" db="EMBL/GenBank/DDBJ databases">
        <title>The Genome Sequence of Anopheles culicifacies species A.</title>
        <authorList>
            <consortium name="The Broad Institute Genomics Platform"/>
            <person name="Neafsey D.E."/>
            <person name="Besansky N."/>
            <person name="Howell P."/>
            <person name="Walton C."/>
            <person name="Young S.K."/>
            <person name="Zeng Q."/>
            <person name="Gargeya S."/>
            <person name="Fitzgerald M."/>
            <person name="Haas B."/>
            <person name="Abouelleil A."/>
            <person name="Allen A.W."/>
            <person name="Alvarado L."/>
            <person name="Arachchi H.M."/>
            <person name="Berlin A.M."/>
            <person name="Chapman S.B."/>
            <person name="Gainer-Dewar J."/>
            <person name="Goldberg J."/>
            <person name="Griggs A."/>
            <person name="Gujja S."/>
            <person name="Hansen M."/>
            <person name="Howarth C."/>
            <person name="Imamovic A."/>
            <person name="Ireland A."/>
            <person name="Larimer J."/>
            <person name="McCowan C."/>
            <person name="Murphy C."/>
            <person name="Pearson M."/>
            <person name="Poon T.W."/>
            <person name="Priest M."/>
            <person name="Roberts A."/>
            <person name="Saif S."/>
            <person name="Shea T."/>
            <person name="Sisk P."/>
            <person name="Sykes S."/>
            <person name="Wortman J."/>
            <person name="Nusbaum C."/>
            <person name="Birren B."/>
        </authorList>
    </citation>
    <scope>NUCLEOTIDE SEQUENCE [LARGE SCALE GENOMIC DNA]</scope>
    <source>
        <strain evidence="2">A-37</strain>
    </source>
</reference>
<dbReference type="EnsemblMetazoa" id="ACUA010576-RA">
    <property type="protein sequence ID" value="ACUA010576-PA"/>
    <property type="gene ID" value="ACUA010576"/>
</dbReference>
<protein>
    <submittedName>
        <fullName evidence="1">Uncharacterized protein</fullName>
    </submittedName>
</protein>
<dbReference type="VEuPathDB" id="VectorBase:ACUA010576"/>